<dbReference type="EMBL" id="JAFCMP010000526">
    <property type="protein sequence ID" value="KAG5177292.1"/>
    <property type="molecule type" value="Genomic_DNA"/>
</dbReference>
<evidence type="ECO:0000313" key="4">
    <source>
        <dbReference type="Proteomes" id="UP000664859"/>
    </source>
</evidence>
<reference evidence="3" key="1">
    <citation type="submission" date="2021-02" db="EMBL/GenBank/DDBJ databases">
        <title>First Annotated Genome of the Yellow-green Alga Tribonema minus.</title>
        <authorList>
            <person name="Mahan K.M."/>
        </authorList>
    </citation>
    <scope>NUCLEOTIDE SEQUENCE</scope>
    <source>
        <strain evidence="3">UTEX B ZZ1240</strain>
    </source>
</reference>
<keyword evidence="2" id="KW-1133">Transmembrane helix</keyword>
<keyword evidence="4" id="KW-1185">Reference proteome</keyword>
<name>A0A835YNX0_9STRA</name>
<dbReference type="Proteomes" id="UP000664859">
    <property type="component" value="Unassembled WGS sequence"/>
</dbReference>
<accession>A0A835YNX0</accession>
<dbReference type="AlphaFoldDB" id="A0A835YNX0"/>
<feature type="transmembrane region" description="Helical" evidence="2">
    <location>
        <begin position="331"/>
        <end position="352"/>
    </location>
</feature>
<feature type="region of interest" description="Disordered" evidence="1">
    <location>
        <begin position="148"/>
        <end position="179"/>
    </location>
</feature>
<dbReference type="OrthoDB" id="2603at2759"/>
<evidence type="ECO:0000256" key="2">
    <source>
        <dbReference type="SAM" id="Phobius"/>
    </source>
</evidence>
<organism evidence="3 4">
    <name type="scientific">Tribonema minus</name>
    <dbReference type="NCBI Taxonomy" id="303371"/>
    <lineage>
        <taxon>Eukaryota</taxon>
        <taxon>Sar</taxon>
        <taxon>Stramenopiles</taxon>
        <taxon>Ochrophyta</taxon>
        <taxon>PX clade</taxon>
        <taxon>Xanthophyceae</taxon>
        <taxon>Tribonematales</taxon>
        <taxon>Tribonemataceae</taxon>
        <taxon>Tribonema</taxon>
    </lineage>
</organism>
<feature type="transmembrane region" description="Helical" evidence="2">
    <location>
        <begin position="364"/>
        <end position="382"/>
    </location>
</feature>
<evidence type="ECO:0000313" key="3">
    <source>
        <dbReference type="EMBL" id="KAG5177292.1"/>
    </source>
</evidence>
<proteinExistence type="predicted"/>
<feature type="transmembrane region" description="Helical" evidence="2">
    <location>
        <begin position="94"/>
        <end position="115"/>
    </location>
</feature>
<evidence type="ECO:0000256" key="1">
    <source>
        <dbReference type="SAM" id="MobiDB-lite"/>
    </source>
</evidence>
<comment type="caution">
    <text evidence="3">The sequence shown here is derived from an EMBL/GenBank/DDBJ whole genome shotgun (WGS) entry which is preliminary data.</text>
</comment>
<sequence length="408" mass="44277">MAATELDDSVRNPESHPIEHLSLQARDSSKAQFSVLHLDDELHASLQVPPLRLWGWEFGNISWCMAQLSLWASVCFMINAHYSLFQTESYLDVYIGLAGIFLTNVGSVLSMWQAVNSEAYIPSTGYDEQAVCSLAADRGQDAVEPLLLEGGKEGGHSGGETAGAEAEKRNTSSSTSTSRGNAQLFGNACIISLAQPQCRATVLERAKIPCPEASKVPPNADPADEPPYSGAPPVEPWRWSLWPSPGQWRDPGYTATVLSLAGAGMYTVAGLVALPGVLEPISDESYLLWYAFNSTPQVVGSAFNIAASWLLMVENQEGYWQPKPECLGWQVSFWSLMGSCALLISGAFTYAAHPIACCQYHGTVLHSYGGSACFLLATYLQLIEVLNPHRPPAKSRLSCGALLNLRFW</sequence>
<feature type="transmembrane region" description="Helical" evidence="2">
    <location>
        <begin position="60"/>
        <end position="82"/>
    </location>
</feature>
<keyword evidence="2" id="KW-0472">Membrane</keyword>
<protein>
    <submittedName>
        <fullName evidence="3">Uncharacterized protein</fullName>
    </submittedName>
</protein>
<keyword evidence="2" id="KW-0812">Transmembrane</keyword>
<gene>
    <name evidence="3" type="ORF">JKP88DRAFT_332952</name>
</gene>
<feature type="transmembrane region" description="Helical" evidence="2">
    <location>
        <begin position="286"/>
        <end position="311"/>
    </location>
</feature>
<feature type="transmembrane region" description="Helical" evidence="2">
    <location>
        <begin position="252"/>
        <end position="274"/>
    </location>
</feature>